<dbReference type="PANTHER" id="PTHR35596:SF2">
    <property type="entry name" value="MICROBIAL-TYPE PARG CATALYTIC DOMAIN-CONTAINING PROTEIN"/>
    <property type="match status" value="1"/>
</dbReference>
<dbReference type="Gene3D" id="3.40.220.10">
    <property type="entry name" value="Leucine Aminopeptidase, subunit E, domain 1"/>
    <property type="match status" value="1"/>
</dbReference>
<dbReference type="NCBIfam" id="TIGR02452">
    <property type="entry name" value="TIGR02452 family protein"/>
    <property type="match status" value="1"/>
</dbReference>
<accession>A0AA39GC25</accession>
<dbReference type="InterPro" id="IPR043472">
    <property type="entry name" value="Macro_dom-like"/>
</dbReference>
<feature type="compositionally biased region" description="Polar residues" evidence="1">
    <location>
        <begin position="1"/>
        <end position="14"/>
    </location>
</feature>
<gene>
    <name evidence="3" type="ORF">NLU13_8649</name>
</gene>
<name>A0AA39GC25_SARSR</name>
<feature type="region of interest" description="Disordered" evidence="1">
    <location>
        <begin position="314"/>
        <end position="336"/>
    </location>
</feature>
<dbReference type="Pfam" id="PF10021">
    <property type="entry name" value="PARG_cat_microb"/>
    <property type="match status" value="1"/>
</dbReference>
<comment type="caution">
    <text evidence="3">The sequence shown here is derived from an EMBL/GenBank/DDBJ whole genome shotgun (WGS) entry which is preliminary data.</text>
</comment>
<reference evidence="3" key="1">
    <citation type="submission" date="2022-10" db="EMBL/GenBank/DDBJ databases">
        <title>Determination and structural analysis of whole genome sequence of Sarocladium strictum F4-1.</title>
        <authorList>
            <person name="Hu L."/>
            <person name="Jiang Y."/>
        </authorList>
    </citation>
    <scope>NUCLEOTIDE SEQUENCE</scope>
    <source>
        <strain evidence="3">F4-1</strain>
    </source>
</reference>
<dbReference type="InterPro" id="IPR019261">
    <property type="entry name" value="PARG_cat_microbial"/>
</dbReference>
<dbReference type="PANTHER" id="PTHR35596">
    <property type="entry name" value="DUF2263 DOMAIN-CONTAINING PROTEIN"/>
    <property type="match status" value="1"/>
</dbReference>
<protein>
    <recommendedName>
        <fullName evidence="2">Microbial-type PARG catalytic domain-containing protein</fullName>
    </recommendedName>
</protein>
<evidence type="ECO:0000256" key="1">
    <source>
        <dbReference type="SAM" id="MobiDB-lite"/>
    </source>
</evidence>
<dbReference type="AlphaFoldDB" id="A0AA39GC25"/>
<feature type="region of interest" description="Disordered" evidence="1">
    <location>
        <begin position="1"/>
        <end position="44"/>
    </location>
</feature>
<sequence>MYQLATLDSSSLTTPAPLDHYHPSRASVPRMAPGRPSRPRPSEIAADTKRNFIPLIKANYSELYPPYSVYYESPLEDLVIPRRTLSTRPPAFSVEAGDPVMRAIYCGTSDTQTSQLAGGSKVRVPFICAANERRPGGDWETGASGYEEKLCRRSNLAATLSSPWPNTTPCNYPIPSKGGLLSDSVVVYRGPHDQYEALGQWFDLPVVSVTPTRWPKLKDHGTKYSFSEERDMIRNKIRAALRICLYNRYDRVVIGDFGLGNGHRNPPQELAEIWRDVFLFDPDLRGQFAYVIFAFEDPQQSTAKLILDEVAKKAGHGSSRGGSRKDSSSSSSRHSHCPTDMAIFEYVFSEAQIERALSKPDPRYKLDMITS</sequence>
<evidence type="ECO:0000313" key="3">
    <source>
        <dbReference type="EMBL" id="KAK0384563.1"/>
    </source>
</evidence>
<dbReference type="EMBL" id="JAPDFR010000008">
    <property type="protein sequence ID" value="KAK0384563.1"/>
    <property type="molecule type" value="Genomic_DNA"/>
</dbReference>
<evidence type="ECO:0000313" key="4">
    <source>
        <dbReference type="Proteomes" id="UP001175261"/>
    </source>
</evidence>
<dbReference type="Proteomes" id="UP001175261">
    <property type="component" value="Unassembled WGS sequence"/>
</dbReference>
<organism evidence="3 4">
    <name type="scientific">Sarocladium strictum</name>
    <name type="common">Black bundle disease fungus</name>
    <name type="synonym">Acremonium strictum</name>
    <dbReference type="NCBI Taxonomy" id="5046"/>
    <lineage>
        <taxon>Eukaryota</taxon>
        <taxon>Fungi</taxon>
        <taxon>Dikarya</taxon>
        <taxon>Ascomycota</taxon>
        <taxon>Pezizomycotina</taxon>
        <taxon>Sordariomycetes</taxon>
        <taxon>Hypocreomycetidae</taxon>
        <taxon>Hypocreales</taxon>
        <taxon>Sarocladiaceae</taxon>
        <taxon>Sarocladium</taxon>
    </lineage>
</organism>
<feature type="domain" description="Microbial-type PARG catalytic" evidence="2">
    <location>
        <begin position="121"/>
        <end position="167"/>
    </location>
</feature>
<proteinExistence type="predicted"/>
<evidence type="ECO:0000259" key="2">
    <source>
        <dbReference type="Pfam" id="PF10021"/>
    </source>
</evidence>
<dbReference type="InterPro" id="IPR012664">
    <property type="entry name" value="CHP02452"/>
</dbReference>
<keyword evidence="4" id="KW-1185">Reference proteome</keyword>